<accession>A0ABT2HVM5</accession>
<dbReference type="EMBL" id="JALXSQ010000008">
    <property type="protein sequence ID" value="MCT2042356.1"/>
    <property type="molecule type" value="Genomic_DNA"/>
</dbReference>
<reference evidence="1 2" key="1">
    <citation type="submission" date="2022-04" db="EMBL/GenBank/DDBJ databases">
        <title>Human microbiome associated bacterial genomes.</title>
        <authorList>
            <person name="Sandstrom S."/>
            <person name="Salamzade R."/>
            <person name="Kalan L.R."/>
        </authorList>
    </citation>
    <scope>NUCLEOTIDE SEQUENCE [LARGE SCALE GENOMIC DNA]</scope>
    <source>
        <strain evidence="2">p3-SID1799</strain>
    </source>
</reference>
<dbReference type="SUPFAM" id="SSF56784">
    <property type="entry name" value="HAD-like"/>
    <property type="match status" value="1"/>
</dbReference>
<dbReference type="InterPro" id="IPR023214">
    <property type="entry name" value="HAD_sf"/>
</dbReference>
<dbReference type="InterPro" id="IPR036412">
    <property type="entry name" value="HAD-like_sf"/>
</dbReference>
<dbReference type="RefSeq" id="WP_260103902.1">
    <property type="nucleotide sequence ID" value="NZ_JALXSQ010000008.1"/>
</dbReference>
<dbReference type="GO" id="GO:0016787">
    <property type="term" value="F:hydrolase activity"/>
    <property type="evidence" value="ECO:0007669"/>
    <property type="project" value="UniProtKB-KW"/>
</dbReference>
<proteinExistence type="predicted"/>
<name>A0ABT2HVM5_9MICO</name>
<keyword evidence="2" id="KW-1185">Reference proteome</keyword>
<sequence>MIRRLVALDIDGTILTHDGQIPEATHREVDRLRAAGHEVMLATGRSWFDTAPIHERLGLDSRFVVSANGAFTLERQADGSYAPCRIETFDPTAVLKRLRDGLGEAHYAIETPDGEFRYAGGAFPEASFEAAGRECSFEELLGLEATRVVVVAPDRSTEEFMSVVERSGLHQVSYSVGWTSWLDIAPEGVNKATALESVRTALGIDRSAVFAAGDGRNDIEMLTWAGEFGTSVAMGQAPQEVFDAASSITGKIDEDGLAEALAQL</sequence>
<evidence type="ECO:0000313" key="1">
    <source>
        <dbReference type="EMBL" id="MCT2042356.1"/>
    </source>
</evidence>
<gene>
    <name evidence="1" type="ORF">M3D15_03235</name>
</gene>
<dbReference type="PANTHER" id="PTHR10000:SF8">
    <property type="entry name" value="HAD SUPERFAMILY HYDROLASE-LIKE, TYPE 3"/>
    <property type="match status" value="1"/>
</dbReference>
<dbReference type="InterPro" id="IPR006379">
    <property type="entry name" value="HAD-SF_hydro_IIB"/>
</dbReference>
<organism evidence="1 2">
    <name type="scientific">Pseudoclavibacter albus</name>
    <dbReference type="NCBI Taxonomy" id="272241"/>
    <lineage>
        <taxon>Bacteria</taxon>
        <taxon>Bacillati</taxon>
        <taxon>Actinomycetota</taxon>
        <taxon>Actinomycetes</taxon>
        <taxon>Micrococcales</taxon>
        <taxon>Microbacteriaceae</taxon>
        <taxon>Pseudoclavibacter</taxon>
    </lineage>
</organism>
<evidence type="ECO:0000313" key="2">
    <source>
        <dbReference type="Proteomes" id="UP001525379"/>
    </source>
</evidence>
<dbReference type="PROSITE" id="PS01228">
    <property type="entry name" value="COF_1"/>
    <property type="match status" value="1"/>
</dbReference>
<dbReference type="NCBIfam" id="TIGR01484">
    <property type="entry name" value="HAD-SF-IIB"/>
    <property type="match status" value="1"/>
</dbReference>
<dbReference type="Proteomes" id="UP001525379">
    <property type="component" value="Unassembled WGS sequence"/>
</dbReference>
<dbReference type="Pfam" id="PF08282">
    <property type="entry name" value="Hydrolase_3"/>
    <property type="match status" value="1"/>
</dbReference>
<dbReference type="Gene3D" id="3.30.1240.10">
    <property type="match status" value="1"/>
</dbReference>
<protein>
    <submittedName>
        <fullName evidence="1">Cof-type HAD-IIB family hydrolase</fullName>
    </submittedName>
</protein>
<comment type="caution">
    <text evidence="1">The sequence shown here is derived from an EMBL/GenBank/DDBJ whole genome shotgun (WGS) entry which is preliminary data.</text>
</comment>
<dbReference type="PANTHER" id="PTHR10000">
    <property type="entry name" value="PHOSPHOSERINE PHOSPHATASE"/>
    <property type="match status" value="1"/>
</dbReference>
<keyword evidence="1" id="KW-0378">Hydrolase</keyword>
<dbReference type="Gene3D" id="3.40.50.1000">
    <property type="entry name" value="HAD superfamily/HAD-like"/>
    <property type="match status" value="1"/>
</dbReference>